<comment type="caution">
    <text evidence="1">The sequence shown here is derived from an EMBL/GenBank/DDBJ whole genome shotgun (WGS) entry which is preliminary data.</text>
</comment>
<protein>
    <submittedName>
        <fullName evidence="1">Uncharacterized protein</fullName>
    </submittedName>
</protein>
<organism evidence="1 2">
    <name type="scientific">Kitasatospora aburaviensis</name>
    <dbReference type="NCBI Taxonomy" id="67265"/>
    <lineage>
        <taxon>Bacteria</taxon>
        <taxon>Bacillati</taxon>
        <taxon>Actinomycetota</taxon>
        <taxon>Actinomycetes</taxon>
        <taxon>Kitasatosporales</taxon>
        <taxon>Streptomycetaceae</taxon>
        <taxon>Kitasatospora</taxon>
    </lineage>
</organism>
<reference evidence="2" key="1">
    <citation type="journal article" date="2019" name="Int. J. Syst. Evol. Microbiol.">
        <title>The Global Catalogue of Microorganisms (GCM) 10K type strain sequencing project: providing services to taxonomists for standard genome sequencing and annotation.</title>
        <authorList>
            <consortium name="The Broad Institute Genomics Platform"/>
            <consortium name="The Broad Institute Genome Sequencing Center for Infectious Disease"/>
            <person name="Wu L."/>
            <person name="Ma J."/>
        </authorList>
    </citation>
    <scope>NUCLEOTIDE SEQUENCE [LARGE SCALE GENOMIC DNA]</scope>
    <source>
        <strain evidence="2">CGMCC 4.1469</strain>
    </source>
</reference>
<dbReference type="EMBL" id="JBHSOD010000019">
    <property type="protein sequence ID" value="MFC5886712.1"/>
    <property type="molecule type" value="Genomic_DNA"/>
</dbReference>
<dbReference type="Proteomes" id="UP001596067">
    <property type="component" value="Unassembled WGS sequence"/>
</dbReference>
<sequence>MKLRTTIHRVRLGRDEYRVVTAAPRDGRAVLYDGDWSLQLYADRPAAEDLAAAWALAARSPRSLVHLPLRDNTGPAGQQLHHDETRLDLVLLHHTLGFPPSRWKDVRARLRRGGVPHTADIPESDFPAEAEIDFDRHHFADWRDGLHFAGAARTLFLTGSAEAFRWTGSLVRSLGTEAPAWAAGAAGRSHFCVTLTHGPGGLFGRPPKGAPGQLHVEYAHGWTAA</sequence>
<accession>A0ABW1EX43</accession>
<gene>
    <name evidence="1" type="ORF">ACFP0N_17240</name>
</gene>
<name>A0ABW1EX43_9ACTN</name>
<evidence type="ECO:0000313" key="1">
    <source>
        <dbReference type="EMBL" id="MFC5886712.1"/>
    </source>
</evidence>
<proteinExistence type="predicted"/>
<evidence type="ECO:0000313" key="2">
    <source>
        <dbReference type="Proteomes" id="UP001596067"/>
    </source>
</evidence>
<keyword evidence="2" id="KW-1185">Reference proteome</keyword>
<dbReference type="RefSeq" id="WP_313765991.1">
    <property type="nucleotide sequence ID" value="NZ_BAAAVH010000012.1"/>
</dbReference>